<dbReference type="OrthoDB" id="5337378at2759"/>
<dbReference type="InterPro" id="IPR045269">
    <property type="entry name" value="Atg1-like"/>
</dbReference>
<keyword evidence="1" id="KW-0808">Transferase</keyword>
<keyword evidence="3" id="KW-0418">Kinase</keyword>
<evidence type="ECO:0000313" key="6">
    <source>
        <dbReference type="EMBL" id="CAK57146.1"/>
    </source>
</evidence>
<dbReference type="STRING" id="5888.A0BF29"/>
<accession>A0BF29</accession>
<dbReference type="eggNOG" id="KOG0589">
    <property type="taxonomic scope" value="Eukaryota"/>
</dbReference>
<dbReference type="PROSITE" id="PS50011">
    <property type="entry name" value="PROTEIN_KINASE_DOM"/>
    <property type="match status" value="1"/>
</dbReference>
<dbReference type="Gene3D" id="1.10.510.10">
    <property type="entry name" value="Transferase(Phosphotransferase) domain 1"/>
    <property type="match status" value="1"/>
</dbReference>
<dbReference type="KEGG" id="ptm:GSPATT00028181001"/>
<protein>
    <recommendedName>
        <fullName evidence="5">Protein kinase domain-containing protein</fullName>
    </recommendedName>
</protein>
<gene>
    <name evidence="6" type="ORF">GSPATT00028181001</name>
</gene>
<dbReference type="PROSITE" id="PS00108">
    <property type="entry name" value="PROTEIN_KINASE_ST"/>
    <property type="match status" value="1"/>
</dbReference>
<dbReference type="RefSeq" id="XP_001424544.1">
    <property type="nucleotide sequence ID" value="XM_001424507.1"/>
</dbReference>
<dbReference type="GO" id="GO:0010506">
    <property type="term" value="P:regulation of autophagy"/>
    <property type="evidence" value="ECO:0007669"/>
    <property type="project" value="InterPro"/>
</dbReference>
<dbReference type="GeneID" id="5010328"/>
<evidence type="ECO:0000256" key="3">
    <source>
        <dbReference type="ARBA" id="ARBA00022777"/>
    </source>
</evidence>
<evidence type="ECO:0000259" key="5">
    <source>
        <dbReference type="PROSITE" id="PS50011"/>
    </source>
</evidence>
<dbReference type="GO" id="GO:0005634">
    <property type="term" value="C:nucleus"/>
    <property type="evidence" value="ECO:0000318"/>
    <property type="project" value="GO_Central"/>
</dbReference>
<dbReference type="EMBL" id="CT867990">
    <property type="protein sequence ID" value="CAK57146.1"/>
    <property type="molecule type" value="Genomic_DNA"/>
</dbReference>
<keyword evidence="2" id="KW-0547">Nucleotide-binding</keyword>
<dbReference type="HOGENOM" id="CLU_000288_37_6_1"/>
<dbReference type="OMA" id="ENAFGFC"/>
<dbReference type="SMART" id="SM00220">
    <property type="entry name" value="S_TKc"/>
    <property type="match status" value="1"/>
</dbReference>
<name>A0BF29_PARTE</name>
<dbReference type="CDD" id="cd14014">
    <property type="entry name" value="STKc_PknB_like"/>
    <property type="match status" value="1"/>
</dbReference>
<dbReference type="PANTHER" id="PTHR24348">
    <property type="entry name" value="SERINE/THREONINE-PROTEIN KINASE UNC-51-RELATED"/>
    <property type="match status" value="1"/>
</dbReference>
<reference evidence="6 7" key="1">
    <citation type="journal article" date="2006" name="Nature">
        <title>Global trends of whole-genome duplications revealed by the ciliate Paramecium tetraurelia.</title>
        <authorList>
            <consortium name="Genoscope"/>
            <person name="Aury J.-M."/>
            <person name="Jaillon O."/>
            <person name="Duret L."/>
            <person name="Noel B."/>
            <person name="Jubin C."/>
            <person name="Porcel B.M."/>
            <person name="Segurens B."/>
            <person name="Daubin V."/>
            <person name="Anthouard V."/>
            <person name="Aiach N."/>
            <person name="Arnaiz O."/>
            <person name="Billaut A."/>
            <person name="Beisson J."/>
            <person name="Blanc I."/>
            <person name="Bouhouche K."/>
            <person name="Camara F."/>
            <person name="Duharcourt S."/>
            <person name="Guigo R."/>
            <person name="Gogendeau D."/>
            <person name="Katinka M."/>
            <person name="Keller A.-M."/>
            <person name="Kissmehl R."/>
            <person name="Klotz C."/>
            <person name="Koll F."/>
            <person name="Le Moue A."/>
            <person name="Lepere C."/>
            <person name="Malinsky S."/>
            <person name="Nowacki M."/>
            <person name="Nowak J.K."/>
            <person name="Plattner H."/>
            <person name="Poulain J."/>
            <person name="Ruiz F."/>
            <person name="Serrano V."/>
            <person name="Zagulski M."/>
            <person name="Dessen P."/>
            <person name="Betermier M."/>
            <person name="Weissenbach J."/>
            <person name="Scarpelli C."/>
            <person name="Schachter V."/>
            <person name="Sperling L."/>
            <person name="Meyer E."/>
            <person name="Cohen J."/>
            <person name="Wincker P."/>
        </authorList>
    </citation>
    <scope>NUCLEOTIDE SEQUENCE [LARGE SCALE GENOMIC DNA]</scope>
    <source>
        <strain evidence="6 7">Stock d4-2</strain>
    </source>
</reference>
<keyword evidence="7" id="KW-1185">Reference proteome</keyword>
<dbReference type="Pfam" id="PF00069">
    <property type="entry name" value="Pkinase"/>
    <property type="match status" value="1"/>
</dbReference>
<sequence length="575" mass="68285">MTSKIKVGHYNINTDEMLGKGSFGIVYSCQSDTLKNKDLCVKIISCKNATVQAHKEIQLLQLLQRVTNPNLITIYDVIQDQNQIYVFMDRCRGGDLKSLIQDYNLKKKQFTLEQIADMVSQIVCGYEALIQNKMIHRDLKPANILFEFKTKEKITLKLTDFGLSKVLDDISIKQYMTRVGTPAYMSPQIALGDKFSAKCDIFSLGIIIYELTFLEIPSQGMNPLIRNLFQKSLKTKPFVCPNLNQQQPAQLKCLIQDLINKMLSFEEEKRPSWDQLIKSEIMTIGKQVVAIPIEVKQKKEENNLQVTLYKHEKKLNRERYFHQTQFLRFNEIKQNFKGKNDLLRKSYLIIYTMICKAQLLYSLQYQFQSVVKQYFPNFDAYHFELIQTCFIGYRFKILENAFGFCNQKLDLIDESLKKQFENQFLQMTQEIYQSNDLEIQEIKKFVYDFLLQTKDIFQQAENELINSKTKNQYPKNIEKFYKLISQQDFTDFGIYAKWFYFFWNQHLRKLLNYDKTKQNDIKYQLLLIQIERFLNLETDHPFKKYEKFDETSILLLFENSAQDDLERQIQIRVYI</sequence>
<dbReference type="InterPro" id="IPR000719">
    <property type="entry name" value="Prot_kinase_dom"/>
</dbReference>
<dbReference type="AlphaFoldDB" id="A0BF29"/>
<dbReference type="InterPro" id="IPR008271">
    <property type="entry name" value="Ser/Thr_kinase_AS"/>
</dbReference>
<keyword evidence="4" id="KW-0067">ATP-binding</keyword>
<feature type="domain" description="Protein kinase" evidence="5">
    <location>
        <begin position="12"/>
        <end position="282"/>
    </location>
</feature>
<evidence type="ECO:0000313" key="7">
    <source>
        <dbReference type="Proteomes" id="UP000000600"/>
    </source>
</evidence>
<dbReference type="InParanoid" id="A0BF29"/>
<evidence type="ECO:0000256" key="4">
    <source>
        <dbReference type="ARBA" id="ARBA00022840"/>
    </source>
</evidence>
<dbReference type="InterPro" id="IPR011009">
    <property type="entry name" value="Kinase-like_dom_sf"/>
</dbReference>
<evidence type="ECO:0000256" key="1">
    <source>
        <dbReference type="ARBA" id="ARBA00022679"/>
    </source>
</evidence>
<proteinExistence type="predicted"/>
<dbReference type="GO" id="GO:0004674">
    <property type="term" value="F:protein serine/threonine kinase activity"/>
    <property type="evidence" value="ECO:0000318"/>
    <property type="project" value="GO_Central"/>
</dbReference>
<dbReference type="Proteomes" id="UP000000600">
    <property type="component" value="Unassembled WGS sequence"/>
</dbReference>
<dbReference type="PANTHER" id="PTHR24348:SF22">
    <property type="entry name" value="NON-SPECIFIC SERINE_THREONINE PROTEIN KINASE"/>
    <property type="match status" value="1"/>
</dbReference>
<dbReference type="GO" id="GO:0005524">
    <property type="term" value="F:ATP binding"/>
    <property type="evidence" value="ECO:0007669"/>
    <property type="project" value="UniProtKB-KW"/>
</dbReference>
<organism evidence="6 7">
    <name type="scientific">Paramecium tetraurelia</name>
    <dbReference type="NCBI Taxonomy" id="5888"/>
    <lineage>
        <taxon>Eukaryota</taxon>
        <taxon>Sar</taxon>
        <taxon>Alveolata</taxon>
        <taxon>Ciliophora</taxon>
        <taxon>Intramacronucleata</taxon>
        <taxon>Oligohymenophorea</taxon>
        <taxon>Peniculida</taxon>
        <taxon>Parameciidae</taxon>
        <taxon>Paramecium</taxon>
    </lineage>
</organism>
<evidence type="ECO:0000256" key="2">
    <source>
        <dbReference type="ARBA" id="ARBA00022741"/>
    </source>
</evidence>
<dbReference type="SUPFAM" id="SSF56112">
    <property type="entry name" value="Protein kinase-like (PK-like)"/>
    <property type="match status" value="1"/>
</dbReference>